<feature type="region of interest" description="Disordered" evidence="1">
    <location>
        <begin position="195"/>
        <end position="244"/>
    </location>
</feature>
<evidence type="ECO:0000313" key="2">
    <source>
        <dbReference type="EMBL" id="WAQ88488.1"/>
    </source>
</evidence>
<evidence type="ECO:0000256" key="1">
    <source>
        <dbReference type="SAM" id="MobiDB-lite"/>
    </source>
</evidence>
<proteinExistence type="predicted"/>
<accession>A0ABY7CUA9</accession>
<feature type="region of interest" description="Disordered" evidence="1">
    <location>
        <begin position="101"/>
        <end position="157"/>
    </location>
</feature>
<protein>
    <submittedName>
        <fullName evidence="2">Uncharacterized protein</fullName>
    </submittedName>
</protein>
<sequence length="460" mass="49428">MDSGSNFLAEFDHLLGIPPPTVENSSVASNTFPDYASPSFDLDFWGSISNDNTQSFFTASLDPMITLPGLQVDYQPGTTTGSQSTGLSQNNLAVFNRLSESHDPAPTQAAAPAKPESSTTSSKPRFLPPKGPRKQHRTGFRQLPGANGKIKRGRPSKKEYQLAGVEVDMYALKGITLHGPAKSWNEVKGGEAIARRAGVSRSSRKSKSSVSSDVKSKPAPGPSTFPTIPEEPLSEQVPSQSYSALQDTLLPPSAQPQGNSAFNYQWPNLADSQNLADHEFLPAVRPNLDFSLGRNWDSSLSSQSYSTTSNAVGLDGNLLPNITYPDSQYSTGGSYNPTLYSEQVPSQSYSALQDMLFPPSAQPQGNSAFNDQWPNLADSQNLADLAFLSAVHPSSDFSLGTNGDGRLSSQSYSTISNAVGLDGNLLPITYPDSQYSTGGSYNPNVYNQSTYPSEFPNFQH</sequence>
<feature type="compositionally biased region" description="Low complexity" evidence="1">
    <location>
        <begin position="104"/>
        <end position="115"/>
    </location>
</feature>
<organism evidence="2 3">
    <name type="scientific">Puccinia triticina</name>
    <dbReference type="NCBI Taxonomy" id="208348"/>
    <lineage>
        <taxon>Eukaryota</taxon>
        <taxon>Fungi</taxon>
        <taxon>Dikarya</taxon>
        <taxon>Basidiomycota</taxon>
        <taxon>Pucciniomycotina</taxon>
        <taxon>Pucciniomycetes</taxon>
        <taxon>Pucciniales</taxon>
        <taxon>Pucciniaceae</taxon>
        <taxon>Puccinia</taxon>
    </lineage>
</organism>
<dbReference type="RefSeq" id="XP_053024043.1">
    <property type="nucleotide sequence ID" value="XM_053172843.1"/>
</dbReference>
<reference evidence="2" key="1">
    <citation type="submission" date="2022-10" db="EMBL/GenBank/DDBJ databases">
        <title>Puccinia triticina Genome sequencing and assembly.</title>
        <authorList>
            <person name="Li C."/>
        </authorList>
    </citation>
    <scope>NUCLEOTIDE SEQUENCE</scope>
    <source>
        <strain evidence="2">Pt15</strain>
    </source>
</reference>
<dbReference type="GeneID" id="77813738"/>
<dbReference type="EMBL" id="CP110429">
    <property type="protein sequence ID" value="WAQ88488.1"/>
    <property type="molecule type" value="Genomic_DNA"/>
</dbReference>
<gene>
    <name evidence="2" type="ORF">PtA15_9A615</name>
</gene>
<dbReference type="Proteomes" id="UP001164743">
    <property type="component" value="Chromosome 9A"/>
</dbReference>
<keyword evidence="3" id="KW-1185">Reference proteome</keyword>
<name>A0ABY7CUA9_9BASI</name>
<evidence type="ECO:0000313" key="3">
    <source>
        <dbReference type="Proteomes" id="UP001164743"/>
    </source>
</evidence>